<dbReference type="AlphaFoldDB" id="M8BC56"/>
<evidence type="ECO:0000313" key="4">
    <source>
        <dbReference type="EnsemblPlants" id="EMT04328"/>
    </source>
</evidence>
<dbReference type="InterPro" id="IPR002083">
    <property type="entry name" value="MATH/TRAF_dom"/>
</dbReference>
<dbReference type="Pfam" id="PF22486">
    <property type="entry name" value="MATH_2"/>
    <property type="match status" value="1"/>
</dbReference>
<sequence>MDEGPAHGNCGARGSVTWGVWDHETCGLVLLGTTQNVWADFLTPTRVAVIGVLLRMLLFLFMMPLRILAVVSQLRMNTRNCRTGRKLKTARCSNLTGFKSEKVEQRRTVVSESEKATHNNKYKSPPSSTKQKPHTNRQILTAQTKQNKKLTNRLAAPPSHPCRAAVPLLPNRLVRVLLSRCASRTMSASRIPPRTMSASACAPETAQGTHLFKIDGYSLCRGLGVGKSIQSATFRVGGHDWCVYFYPDGLREDSKDYVSVFVELKTENAEARALYHVRVVDQAWPPPPFTWPVPSQYEALVFNSADDYNCCSGYTHFMRRTELQPYVLEDTLILECNLAVIELKDAQEADVKVNFEAQAPPSELVHNLSSLLEATEGSDVSFTVKEEIFPAHKVILAMRSPVFRVKFYGPMRDESSRSITVEDMQPAVFRGLLHFIYTDSLPPLDYLDDDEYEEMARHLRWPQIGTPWKG</sequence>
<evidence type="ECO:0000256" key="1">
    <source>
        <dbReference type="ARBA" id="ARBA00004906"/>
    </source>
</evidence>
<keyword evidence="3" id="KW-1133">Transmembrane helix</keyword>
<feature type="compositionally biased region" description="Polar residues" evidence="2">
    <location>
        <begin position="125"/>
        <end position="136"/>
    </location>
</feature>
<dbReference type="Gene3D" id="3.30.710.10">
    <property type="entry name" value="Potassium Channel Kv1.1, Chain A"/>
    <property type="match status" value="1"/>
</dbReference>
<dbReference type="InterPro" id="IPR000210">
    <property type="entry name" value="BTB/POZ_dom"/>
</dbReference>
<feature type="region of interest" description="Disordered" evidence="2">
    <location>
        <begin position="103"/>
        <end position="136"/>
    </location>
</feature>
<dbReference type="Gene3D" id="2.60.210.10">
    <property type="entry name" value="Apoptosis, Tumor Necrosis Factor Receptor Associated Protein 2, Chain A"/>
    <property type="match status" value="1"/>
</dbReference>
<dbReference type="SUPFAM" id="SSF49599">
    <property type="entry name" value="TRAF domain-like"/>
    <property type="match status" value="1"/>
</dbReference>
<dbReference type="SMART" id="SM00225">
    <property type="entry name" value="BTB"/>
    <property type="match status" value="1"/>
</dbReference>
<name>M8BC56_AEGTA</name>
<proteinExistence type="predicted"/>
<dbReference type="PROSITE" id="PS50144">
    <property type="entry name" value="MATH"/>
    <property type="match status" value="1"/>
</dbReference>
<dbReference type="PROSITE" id="PS50097">
    <property type="entry name" value="BTB"/>
    <property type="match status" value="1"/>
</dbReference>
<dbReference type="InterPro" id="IPR045005">
    <property type="entry name" value="BPM1-6"/>
</dbReference>
<dbReference type="CDD" id="cd00121">
    <property type="entry name" value="MATH"/>
    <property type="match status" value="1"/>
</dbReference>
<evidence type="ECO:0000256" key="3">
    <source>
        <dbReference type="SAM" id="Phobius"/>
    </source>
</evidence>
<dbReference type="SUPFAM" id="SSF54695">
    <property type="entry name" value="POZ domain"/>
    <property type="match status" value="1"/>
</dbReference>
<dbReference type="InterPro" id="IPR008974">
    <property type="entry name" value="TRAF-like"/>
</dbReference>
<dbReference type="SMART" id="SM00061">
    <property type="entry name" value="MATH"/>
    <property type="match status" value="1"/>
</dbReference>
<feature type="transmembrane region" description="Helical" evidence="3">
    <location>
        <begin position="47"/>
        <end position="69"/>
    </location>
</feature>
<protein>
    <submittedName>
        <fullName evidence="4">Speckle-type POZ protein</fullName>
    </submittedName>
</protein>
<dbReference type="Pfam" id="PF00651">
    <property type="entry name" value="BTB"/>
    <property type="match status" value="1"/>
</dbReference>
<evidence type="ECO:0000256" key="2">
    <source>
        <dbReference type="SAM" id="MobiDB-lite"/>
    </source>
</evidence>
<comment type="pathway">
    <text evidence="1">Protein modification; protein ubiquitination.</text>
</comment>
<dbReference type="InterPro" id="IPR011333">
    <property type="entry name" value="SKP1/BTB/POZ_sf"/>
</dbReference>
<feature type="compositionally biased region" description="Basic and acidic residues" evidence="2">
    <location>
        <begin position="103"/>
        <end position="117"/>
    </location>
</feature>
<keyword evidence="3" id="KW-0812">Transmembrane</keyword>
<reference evidence="4" key="1">
    <citation type="submission" date="2015-06" db="UniProtKB">
        <authorList>
            <consortium name="EnsemblPlants"/>
        </authorList>
    </citation>
    <scope>IDENTIFICATION</scope>
</reference>
<dbReference type="GO" id="GO:0016567">
    <property type="term" value="P:protein ubiquitination"/>
    <property type="evidence" value="ECO:0007669"/>
    <property type="project" value="InterPro"/>
</dbReference>
<dbReference type="PANTHER" id="PTHR26379">
    <property type="entry name" value="BTB/POZ AND MATH DOMAIN-CONTAINING PROTEIN 1"/>
    <property type="match status" value="1"/>
</dbReference>
<dbReference type="ExpressionAtlas" id="M8BC56">
    <property type="expression patterns" value="baseline"/>
</dbReference>
<dbReference type="EnsemblPlants" id="EMT04328">
    <property type="protein sequence ID" value="EMT04328"/>
    <property type="gene ID" value="F775_22361"/>
</dbReference>
<keyword evidence="3" id="KW-0472">Membrane</keyword>
<organism evidence="4">
    <name type="scientific">Aegilops tauschii</name>
    <name type="common">Tausch's goatgrass</name>
    <name type="synonym">Aegilops squarrosa</name>
    <dbReference type="NCBI Taxonomy" id="37682"/>
    <lineage>
        <taxon>Eukaryota</taxon>
        <taxon>Viridiplantae</taxon>
        <taxon>Streptophyta</taxon>
        <taxon>Embryophyta</taxon>
        <taxon>Tracheophyta</taxon>
        <taxon>Spermatophyta</taxon>
        <taxon>Magnoliopsida</taxon>
        <taxon>Liliopsida</taxon>
        <taxon>Poales</taxon>
        <taxon>Poaceae</taxon>
        <taxon>BOP clade</taxon>
        <taxon>Pooideae</taxon>
        <taxon>Triticodae</taxon>
        <taxon>Triticeae</taxon>
        <taxon>Triticinae</taxon>
        <taxon>Aegilops</taxon>
    </lineage>
</organism>
<dbReference type="PANTHER" id="PTHR26379:SF343">
    <property type="entry name" value="GENOME ASSEMBLY, CHROMOSOME: II"/>
    <property type="match status" value="1"/>
</dbReference>
<accession>M8BC56</accession>